<evidence type="ECO:0000313" key="2">
    <source>
        <dbReference type="Proteomes" id="UP001221757"/>
    </source>
</evidence>
<accession>A0AAD7GHM9</accession>
<reference evidence="1" key="1">
    <citation type="submission" date="2023-03" db="EMBL/GenBank/DDBJ databases">
        <title>Massive genome expansion in bonnet fungi (Mycena s.s.) driven by repeated elements and novel gene families across ecological guilds.</title>
        <authorList>
            <consortium name="Lawrence Berkeley National Laboratory"/>
            <person name="Harder C.B."/>
            <person name="Miyauchi S."/>
            <person name="Viragh M."/>
            <person name="Kuo A."/>
            <person name="Thoen E."/>
            <person name="Andreopoulos B."/>
            <person name="Lu D."/>
            <person name="Skrede I."/>
            <person name="Drula E."/>
            <person name="Henrissat B."/>
            <person name="Morin E."/>
            <person name="Kohler A."/>
            <person name="Barry K."/>
            <person name="LaButti K."/>
            <person name="Morin E."/>
            <person name="Salamov A."/>
            <person name="Lipzen A."/>
            <person name="Mereny Z."/>
            <person name="Hegedus B."/>
            <person name="Baldrian P."/>
            <person name="Stursova M."/>
            <person name="Weitz H."/>
            <person name="Taylor A."/>
            <person name="Grigoriev I.V."/>
            <person name="Nagy L.G."/>
            <person name="Martin F."/>
            <person name="Kauserud H."/>
        </authorList>
    </citation>
    <scope>NUCLEOTIDE SEQUENCE</scope>
    <source>
        <strain evidence="1">CBHHK067</strain>
    </source>
</reference>
<protein>
    <submittedName>
        <fullName evidence="1">Uncharacterized protein</fullName>
    </submittedName>
</protein>
<sequence>MSFLTRPCRRFVTRRVCSTLPKRAIETDAFGIPLRPTWSVNDLLSSYPTPSLAPHTFNRLHELSALIPPEENTPEFEKLKAGLEDLIRLVEAVKLVNTEDVTAFGSDDPVSQVAENNELQELSYSGRFLLQHAARTRDGFYLVDADKPQ</sequence>
<dbReference type="EMBL" id="JARKIE010000079">
    <property type="protein sequence ID" value="KAJ7688438.1"/>
    <property type="molecule type" value="Genomic_DNA"/>
</dbReference>
<dbReference type="Proteomes" id="UP001221757">
    <property type="component" value="Unassembled WGS sequence"/>
</dbReference>
<dbReference type="AlphaFoldDB" id="A0AAD7GHM9"/>
<comment type="caution">
    <text evidence="1">The sequence shown here is derived from an EMBL/GenBank/DDBJ whole genome shotgun (WGS) entry which is preliminary data.</text>
</comment>
<proteinExistence type="predicted"/>
<evidence type="ECO:0000313" key="1">
    <source>
        <dbReference type="EMBL" id="KAJ7688438.1"/>
    </source>
</evidence>
<name>A0AAD7GHM9_MYCRO</name>
<gene>
    <name evidence="1" type="ORF">B0H17DRAFT_659874</name>
</gene>
<organism evidence="1 2">
    <name type="scientific">Mycena rosella</name>
    <name type="common">Pink bonnet</name>
    <name type="synonym">Agaricus rosellus</name>
    <dbReference type="NCBI Taxonomy" id="1033263"/>
    <lineage>
        <taxon>Eukaryota</taxon>
        <taxon>Fungi</taxon>
        <taxon>Dikarya</taxon>
        <taxon>Basidiomycota</taxon>
        <taxon>Agaricomycotina</taxon>
        <taxon>Agaricomycetes</taxon>
        <taxon>Agaricomycetidae</taxon>
        <taxon>Agaricales</taxon>
        <taxon>Marasmiineae</taxon>
        <taxon>Mycenaceae</taxon>
        <taxon>Mycena</taxon>
    </lineage>
</organism>
<keyword evidence="2" id="KW-1185">Reference proteome</keyword>